<comment type="caution">
    <text evidence="2">The sequence shown here is derived from an EMBL/GenBank/DDBJ whole genome shotgun (WGS) entry which is preliminary data.</text>
</comment>
<accession>A0A9W6U8F6</accession>
<feature type="region of interest" description="Disordered" evidence="1">
    <location>
        <begin position="45"/>
        <end position="86"/>
    </location>
</feature>
<name>A0A9W6U8F6_9STRA</name>
<reference evidence="2" key="1">
    <citation type="submission" date="2023-04" db="EMBL/GenBank/DDBJ databases">
        <title>Phytophthora lilii NBRC 32176.</title>
        <authorList>
            <person name="Ichikawa N."/>
            <person name="Sato H."/>
            <person name="Tonouchi N."/>
        </authorList>
    </citation>
    <scope>NUCLEOTIDE SEQUENCE</scope>
    <source>
        <strain evidence="2">NBRC 32176</strain>
    </source>
</reference>
<proteinExistence type="predicted"/>
<feature type="compositionally biased region" description="Basic and acidic residues" evidence="1">
    <location>
        <begin position="46"/>
        <end position="56"/>
    </location>
</feature>
<keyword evidence="3" id="KW-1185">Reference proteome</keyword>
<organism evidence="2 3">
    <name type="scientific">Phytophthora lilii</name>
    <dbReference type="NCBI Taxonomy" id="2077276"/>
    <lineage>
        <taxon>Eukaryota</taxon>
        <taxon>Sar</taxon>
        <taxon>Stramenopiles</taxon>
        <taxon>Oomycota</taxon>
        <taxon>Peronosporomycetes</taxon>
        <taxon>Peronosporales</taxon>
        <taxon>Peronosporaceae</taxon>
        <taxon>Phytophthora</taxon>
    </lineage>
</organism>
<evidence type="ECO:0000256" key="1">
    <source>
        <dbReference type="SAM" id="MobiDB-lite"/>
    </source>
</evidence>
<gene>
    <name evidence="2" type="ORF">Plil01_001143600</name>
</gene>
<evidence type="ECO:0000313" key="3">
    <source>
        <dbReference type="Proteomes" id="UP001165083"/>
    </source>
</evidence>
<dbReference type="EMBL" id="BSXW01000657">
    <property type="protein sequence ID" value="GMF27338.1"/>
    <property type="molecule type" value="Genomic_DNA"/>
</dbReference>
<evidence type="ECO:0000313" key="2">
    <source>
        <dbReference type="EMBL" id="GMF27338.1"/>
    </source>
</evidence>
<dbReference type="AlphaFoldDB" id="A0A9W6U8F6"/>
<dbReference type="OrthoDB" id="166258at2759"/>
<dbReference type="Proteomes" id="UP001165083">
    <property type="component" value="Unassembled WGS sequence"/>
</dbReference>
<protein>
    <submittedName>
        <fullName evidence="2">Unnamed protein product</fullName>
    </submittedName>
</protein>
<sequence length="249" mass="27680">MILTRDYVADSLGVSGDHSRFRLAALRTRLTPMTQDAVKKKLNRNGLDDRAPDQKRVRLSPPKLPSTALPPLRTLAAQRPSSPPPTAQKLVELRRRYLEDISMVVQELKTVLTFCPGSTCPDTPVPPSVVLKLVRTVQTLEKLRALLLTNPARLRRVSLAQLDTVEQQIKMNLLPLATLLRSFDGKQEAAKDQDHARAASPIGDGTVKLEQGWTHHNDTKSPRSPSAMAVAPIPQRDWRFLSMALSLQL</sequence>